<reference evidence="2" key="1">
    <citation type="submission" date="2009-10" db="EMBL/GenBank/DDBJ databases">
        <title>The complete chromosome of Gordonia bronchialis DSM 43247.</title>
        <authorList>
            <consortium name="US DOE Joint Genome Institute (JGI-PGF)"/>
            <person name="Lucas S."/>
            <person name="Copeland A."/>
            <person name="Lapidus A."/>
            <person name="Glavina del Rio T."/>
            <person name="Dalin E."/>
            <person name="Tice H."/>
            <person name="Bruce D."/>
            <person name="Goodwin L."/>
            <person name="Pitluck S."/>
            <person name="Kyrpides N."/>
            <person name="Mavromatis K."/>
            <person name="Ivanova N."/>
            <person name="Ovchinnikova G."/>
            <person name="Saunders E."/>
            <person name="Brettin T."/>
            <person name="Detter J.C."/>
            <person name="Han C."/>
            <person name="Larimer F."/>
            <person name="Land M."/>
            <person name="Hauser L."/>
            <person name="Markowitz V."/>
            <person name="Cheng J.-F."/>
            <person name="Hugenholtz P."/>
            <person name="Woyke T."/>
            <person name="Wu D."/>
            <person name="Jando M."/>
            <person name="Schneider S."/>
            <person name="Goeker M."/>
            <person name="Klenk H.-P."/>
            <person name="Eisen J.A."/>
        </authorList>
    </citation>
    <scope>NUCLEOTIDE SEQUENCE [LARGE SCALE GENOMIC DNA]</scope>
    <source>
        <strain evidence="2">ATCC 25592 / DSM 43247 / BCRC 13721 / JCM 3198 / KCTC 3076 / NBRC 16047 / NCTC 10667</strain>
    </source>
</reference>
<dbReference type="RefSeq" id="WP_012836303.1">
    <property type="nucleotide sequence ID" value="NC_013441.1"/>
</dbReference>
<dbReference type="OrthoDB" id="4543719at2"/>
<name>D0L881_GORB4</name>
<dbReference type="Proteomes" id="UP000001219">
    <property type="component" value="Chromosome"/>
</dbReference>
<dbReference type="HOGENOM" id="CLU_132097_0_0_11"/>
<dbReference type="AlphaFoldDB" id="D0L881"/>
<protein>
    <submittedName>
        <fullName evidence="1">Uncharacterized protein</fullName>
    </submittedName>
</protein>
<accession>D0L881</accession>
<gene>
    <name evidence="1" type="ordered locus">Gbro_4708</name>
</gene>
<dbReference type="KEGG" id="gbr:Gbro_4708"/>
<dbReference type="EMBL" id="CP001802">
    <property type="protein sequence ID" value="ACY23829.1"/>
    <property type="molecule type" value="Genomic_DNA"/>
</dbReference>
<keyword evidence="2" id="KW-1185">Reference proteome</keyword>
<evidence type="ECO:0000313" key="1">
    <source>
        <dbReference type="EMBL" id="ACY23829.1"/>
    </source>
</evidence>
<organism evidence="1 2">
    <name type="scientific">Gordonia bronchialis (strain ATCC 25592 / DSM 43247 / BCRC 13721 / JCM 3198 / KCTC 3076 / NBRC 16047 / NCTC 10667)</name>
    <name type="common">Rhodococcus bronchialis</name>
    <dbReference type="NCBI Taxonomy" id="526226"/>
    <lineage>
        <taxon>Bacteria</taxon>
        <taxon>Bacillati</taxon>
        <taxon>Actinomycetota</taxon>
        <taxon>Actinomycetes</taxon>
        <taxon>Mycobacteriales</taxon>
        <taxon>Gordoniaceae</taxon>
        <taxon>Gordonia</taxon>
    </lineage>
</organism>
<reference evidence="1 2" key="2">
    <citation type="journal article" date="2010" name="Stand. Genomic Sci.">
        <title>Complete genome sequence of Gordonia bronchialis type strain (3410).</title>
        <authorList>
            <person name="Ivanova N."/>
            <person name="Sikorski J."/>
            <person name="Jando M."/>
            <person name="Lapidus A."/>
            <person name="Nolan M."/>
            <person name="Lucas S."/>
            <person name="Del Rio T.G."/>
            <person name="Tice H."/>
            <person name="Copeland A."/>
            <person name="Cheng J.F."/>
            <person name="Chen F."/>
            <person name="Bruce D."/>
            <person name="Goodwin L."/>
            <person name="Pitluck S."/>
            <person name="Mavromatis K."/>
            <person name="Ovchinnikova G."/>
            <person name="Pati A."/>
            <person name="Chen A."/>
            <person name="Palaniappan K."/>
            <person name="Land M."/>
            <person name="Hauser L."/>
            <person name="Chang Y.J."/>
            <person name="Jeffries C.D."/>
            <person name="Chain P."/>
            <person name="Saunders E."/>
            <person name="Han C."/>
            <person name="Detter J.C."/>
            <person name="Brettin T."/>
            <person name="Rohde M."/>
            <person name="Goker M."/>
            <person name="Bristow J."/>
            <person name="Eisen J.A."/>
            <person name="Markowitz V."/>
            <person name="Hugenholtz P."/>
            <person name="Klenk H.P."/>
            <person name="Kyrpides N.C."/>
        </authorList>
    </citation>
    <scope>NUCLEOTIDE SEQUENCE [LARGE SCALE GENOMIC DNA]</scope>
    <source>
        <strain evidence="2">ATCC 25592 / DSM 43247 / BCRC 13721 / JCM 3198 / KCTC 3076 / NBRC 16047 / NCTC 10667</strain>
    </source>
</reference>
<evidence type="ECO:0000313" key="2">
    <source>
        <dbReference type="Proteomes" id="UP000001219"/>
    </source>
</evidence>
<proteinExistence type="predicted"/>
<sequence length="171" mass="18746">MQSSGSGNLIAERSYERLTENHLRRLALIARRDRAWFFDQYGYADVAAGFLLTALVQGGAQHYLGGGNGVKDLDVCSYFAKPPGGPSLIRRRPKKYDFGPSELGVHPADSGYRGRHVDCLLRIVDTQGDIGDPVATIRGHIRERGRSDTGERAVVALDPPELFATAVWPLP</sequence>